<feature type="region of interest" description="Disordered" evidence="1">
    <location>
        <begin position="192"/>
        <end position="213"/>
    </location>
</feature>
<evidence type="ECO:0000313" key="3">
    <source>
        <dbReference type="Proteomes" id="UP000756132"/>
    </source>
</evidence>
<reference evidence="2" key="2">
    <citation type="journal article" date="2022" name="Microb. Genom.">
        <title>A chromosome-scale genome assembly of the tomato pathogen Cladosporium fulvum reveals a compartmentalized genome architecture and the presence of a dispensable chromosome.</title>
        <authorList>
            <person name="Zaccaron A.Z."/>
            <person name="Chen L.H."/>
            <person name="Samaras A."/>
            <person name="Stergiopoulos I."/>
        </authorList>
    </citation>
    <scope>NUCLEOTIDE SEQUENCE</scope>
    <source>
        <strain evidence="2">Race5_Kim</strain>
    </source>
</reference>
<sequence>MGIIEQQNAAIGNAVLDINEYPQLRLTAAATESGRDVHEAGVEQTWKSALVLLPAMQWNFSSERSPSRNDFLPELQDVVDAFIDSLLDSAADSGLRTCLNVQLAYLYGNTQELESRDFAYRLLYEHRQYHYDICAGMSYGTVPFVEHQRKIRQALRDGTLELQECSAARDDEGLFREAAEARLLASLPPVLVSDSKSDEEDGSGISMDEREDS</sequence>
<reference evidence="2" key="1">
    <citation type="submission" date="2021-12" db="EMBL/GenBank/DDBJ databases">
        <authorList>
            <person name="Zaccaron A."/>
            <person name="Stergiopoulos I."/>
        </authorList>
    </citation>
    <scope>NUCLEOTIDE SEQUENCE</scope>
    <source>
        <strain evidence="2">Race5_Kim</strain>
    </source>
</reference>
<dbReference type="EMBL" id="CP090167">
    <property type="protein sequence ID" value="UJO18222.1"/>
    <property type="molecule type" value="Genomic_DNA"/>
</dbReference>
<name>A0A9Q8LIW5_PASFU</name>
<evidence type="ECO:0000256" key="1">
    <source>
        <dbReference type="SAM" id="MobiDB-lite"/>
    </source>
</evidence>
<dbReference type="Proteomes" id="UP000756132">
    <property type="component" value="Chromosome 5"/>
</dbReference>
<evidence type="ECO:0000313" key="2">
    <source>
        <dbReference type="EMBL" id="UJO18222.1"/>
    </source>
</evidence>
<proteinExistence type="predicted"/>
<keyword evidence="3" id="KW-1185">Reference proteome</keyword>
<dbReference type="KEGG" id="ffu:CLAFUR5_06542"/>
<accession>A0A9Q8LIW5</accession>
<dbReference type="AlphaFoldDB" id="A0A9Q8LIW5"/>
<gene>
    <name evidence="2" type="ORF">CLAFUR5_06542</name>
</gene>
<dbReference type="RefSeq" id="XP_047762588.1">
    <property type="nucleotide sequence ID" value="XM_047905690.1"/>
</dbReference>
<dbReference type="OrthoDB" id="2730545at2759"/>
<dbReference type="GeneID" id="71986420"/>
<dbReference type="OMA" id="SATCEDE"/>
<organism evidence="2 3">
    <name type="scientific">Passalora fulva</name>
    <name type="common">Tomato leaf mold</name>
    <name type="synonym">Cladosporium fulvum</name>
    <dbReference type="NCBI Taxonomy" id="5499"/>
    <lineage>
        <taxon>Eukaryota</taxon>
        <taxon>Fungi</taxon>
        <taxon>Dikarya</taxon>
        <taxon>Ascomycota</taxon>
        <taxon>Pezizomycotina</taxon>
        <taxon>Dothideomycetes</taxon>
        <taxon>Dothideomycetidae</taxon>
        <taxon>Mycosphaerellales</taxon>
        <taxon>Mycosphaerellaceae</taxon>
        <taxon>Fulvia</taxon>
    </lineage>
</organism>
<protein>
    <submittedName>
        <fullName evidence="2">Uncharacterized protein</fullName>
    </submittedName>
</protein>